<reference evidence="2 3" key="1">
    <citation type="journal article" date="2014" name="Genome Biol. Evol.">
        <title>The secreted proteins of Achlya hypogyna and Thraustotheca clavata identify the ancestral oomycete secretome and reveal gene acquisitions by horizontal gene transfer.</title>
        <authorList>
            <person name="Misner I."/>
            <person name="Blouin N."/>
            <person name="Leonard G."/>
            <person name="Richards T.A."/>
            <person name="Lane C.E."/>
        </authorList>
    </citation>
    <scope>NUCLEOTIDE SEQUENCE [LARGE SCALE GENOMIC DNA]</scope>
    <source>
        <strain evidence="2 3">ATCC 48635</strain>
    </source>
</reference>
<evidence type="ECO:0000256" key="1">
    <source>
        <dbReference type="SAM" id="MobiDB-lite"/>
    </source>
</evidence>
<evidence type="ECO:0000313" key="2">
    <source>
        <dbReference type="EMBL" id="OQR86027.1"/>
    </source>
</evidence>
<keyword evidence="3" id="KW-1185">Reference proteome</keyword>
<evidence type="ECO:0000313" key="3">
    <source>
        <dbReference type="Proteomes" id="UP000243579"/>
    </source>
</evidence>
<organism evidence="2 3">
    <name type="scientific">Achlya hypogyna</name>
    <name type="common">Oomycete</name>
    <name type="synonym">Protoachlya hypogyna</name>
    <dbReference type="NCBI Taxonomy" id="1202772"/>
    <lineage>
        <taxon>Eukaryota</taxon>
        <taxon>Sar</taxon>
        <taxon>Stramenopiles</taxon>
        <taxon>Oomycota</taxon>
        <taxon>Saprolegniomycetes</taxon>
        <taxon>Saprolegniales</taxon>
        <taxon>Achlyaceae</taxon>
        <taxon>Achlya</taxon>
    </lineage>
</organism>
<dbReference type="AlphaFoldDB" id="A0A1V9YK19"/>
<accession>A0A1V9YK19</accession>
<proteinExistence type="predicted"/>
<protein>
    <submittedName>
        <fullName evidence="2">Uncharacterized protein</fullName>
    </submittedName>
</protein>
<dbReference type="OrthoDB" id="77315at2759"/>
<gene>
    <name evidence="2" type="ORF">ACHHYP_11087</name>
</gene>
<feature type="region of interest" description="Disordered" evidence="1">
    <location>
        <begin position="252"/>
        <end position="274"/>
    </location>
</feature>
<dbReference type="EMBL" id="JNBR01001541">
    <property type="protein sequence ID" value="OQR86027.1"/>
    <property type="molecule type" value="Genomic_DNA"/>
</dbReference>
<name>A0A1V9YK19_ACHHY</name>
<dbReference type="Proteomes" id="UP000243579">
    <property type="component" value="Unassembled WGS sequence"/>
</dbReference>
<feature type="compositionally biased region" description="Basic and acidic residues" evidence="1">
    <location>
        <begin position="263"/>
        <end position="274"/>
    </location>
</feature>
<comment type="caution">
    <text evidence="2">The sequence shown here is derived from an EMBL/GenBank/DDBJ whole genome shotgun (WGS) entry which is preliminary data.</text>
</comment>
<sequence length="274" mass="30618">MVRSSEEISVTVLREPYERETVSSLRKETARRKLRLIKQGPDSNNTKERLIQMLRDYDRGIAQQIGVHRKRRAPDELASDGTAAIHTASSAVPARATVRLDPQSYTLQSPLLLPIPLGPTAPQPIRPRPLVPGGRPLAVAITPSPTASNSPHSSVDYSMAEVMTSLLKRRRTDETDEEQLDHAIKALDMISRALVSVNSVIANLRDEIVHTTENSDEQLCMLDTLAHFKRVRMEFLKETQHFTWVSNHAMAHSLQTPPNPQDANRERPAPGRPS</sequence>